<proteinExistence type="predicted"/>
<gene>
    <name evidence="2" type="ORF">RDB_LOCUS129891</name>
</gene>
<dbReference type="Gene3D" id="2.60.120.260">
    <property type="entry name" value="Galactose-binding domain-like"/>
    <property type="match status" value="2"/>
</dbReference>
<organism evidence="2 3">
    <name type="scientific">Rhizoctonia solani</name>
    <dbReference type="NCBI Taxonomy" id="456999"/>
    <lineage>
        <taxon>Eukaryota</taxon>
        <taxon>Fungi</taxon>
        <taxon>Dikarya</taxon>
        <taxon>Basidiomycota</taxon>
        <taxon>Agaricomycotina</taxon>
        <taxon>Agaricomycetes</taxon>
        <taxon>Cantharellales</taxon>
        <taxon>Ceratobasidiaceae</taxon>
        <taxon>Rhizoctonia</taxon>
    </lineage>
</organism>
<keyword evidence="1" id="KW-1133">Transmembrane helix</keyword>
<sequence>QCARLLLSNILAPPPHPVRMPRNLTLDDYSPLIQYDSSWFDGNTTTHQDDAIRYYQNSTFRCTNVSGAKVTISFRGSAFYIYGAKRINHGLYQATVNTEPPMTGNGYPGKTDIYQTLLFGRSKLQDQLITVVLQNVPTSNGTWLDIDHVVITYERDIDNFEPVEVDNKNFTYSAQWGAETMSGYRTSIAYVTRTEGATATLEFQGSEITIYGGTGPGFGMFRVQVDDQAALTLNATREKDHPPTILYATNGLSIGQHNLTLTNLEDSKALAIDYATYISHTSSRSNPHVLSPGVIGGIVAGILTVLCIFALGWCLLQRGKYCYRGTFPISGSENTPIGYHSSNSNPITTFTGAHKQPPLGYVQRQPVFVPNVRRALVSRKSGARVGPVWPPSNTVLGSETQSSYESHSNTYVTMDQNDRHSIHKTDAGTLPPMYDQVFMTRPAAKNG</sequence>
<feature type="transmembrane region" description="Helical" evidence="1">
    <location>
        <begin position="294"/>
        <end position="316"/>
    </location>
</feature>
<feature type="non-terminal residue" evidence="2">
    <location>
        <position position="1"/>
    </location>
</feature>
<dbReference type="Proteomes" id="UP000663840">
    <property type="component" value="Unassembled WGS sequence"/>
</dbReference>
<accession>A0A8H3CFM7</accession>
<protein>
    <submittedName>
        <fullName evidence="2">Uncharacterized protein</fullName>
    </submittedName>
</protein>
<evidence type="ECO:0000313" key="2">
    <source>
        <dbReference type="EMBL" id="CAE6479135.1"/>
    </source>
</evidence>
<keyword evidence="1" id="KW-0812">Transmembrane</keyword>
<reference evidence="2" key="1">
    <citation type="submission" date="2021-01" db="EMBL/GenBank/DDBJ databases">
        <authorList>
            <person name="Kaushik A."/>
        </authorList>
    </citation>
    <scope>NUCLEOTIDE SEQUENCE</scope>
    <source>
        <strain evidence="2">AG1-1A</strain>
    </source>
</reference>
<keyword evidence="1" id="KW-0472">Membrane</keyword>
<evidence type="ECO:0000256" key="1">
    <source>
        <dbReference type="SAM" id="Phobius"/>
    </source>
</evidence>
<comment type="caution">
    <text evidence="2">The sequence shown here is derived from an EMBL/GenBank/DDBJ whole genome shotgun (WGS) entry which is preliminary data.</text>
</comment>
<dbReference type="AlphaFoldDB" id="A0A8H3CFM7"/>
<evidence type="ECO:0000313" key="3">
    <source>
        <dbReference type="Proteomes" id="UP000663840"/>
    </source>
</evidence>
<dbReference type="EMBL" id="CAJMWR010004016">
    <property type="protein sequence ID" value="CAE6479135.1"/>
    <property type="molecule type" value="Genomic_DNA"/>
</dbReference>
<name>A0A8H3CFM7_9AGAM</name>